<keyword evidence="3 7" id="KW-0812">Transmembrane</keyword>
<evidence type="ECO:0000256" key="7">
    <source>
        <dbReference type="SAM" id="Phobius"/>
    </source>
</evidence>
<dbReference type="Proteomes" id="UP000549394">
    <property type="component" value="Unassembled WGS sequence"/>
</dbReference>
<dbReference type="InterPro" id="IPR057244">
    <property type="entry name" value="GAIN_B"/>
</dbReference>
<feature type="transmembrane region" description="Helical" evidence="7">
    <location>
        <begin position="346"/>
        <end position="369"/>
    </location>
</feature>
<evidence type="ECO:0000256" key="5">
    <source>
        <dbReference type="ARBA" id="ARBA00023136"/>
    </source>
</evidence>
<dbReference type="SMART" id="SM00303">
    <property type="entry name" value="GPS"/>
    <property type="match status" value="1"/>
</dbReference>
<feature type="transmembrane region" description="Helical" evidence="7">
    <location>
        <begin position="535"/>
        <end position="561"/>
    </location>
</feature>
<dbReference type="InterPro" id="IPR032471">
    <property type="entry name" value="AGRL2-4_GAIN_subdom_A"/>
</dbReference>
<evidence type="ECO:0000256" key="3">
    <source>
        <dbReference type="ARBA" id="ARBA00022692"/>
    </source>
</evidence>
<dbReference type="Pfam" id="PF01825">
    <property type="entry name" value="GPS"/>
    <property type="match status" value="1"/>
</dbReference>
<dbReference type="InterPro" id="IPR046338">
    <property type="entry name" value="GAIN_dom_sf"/>
</dbReference>
<dbReference type="PROSITE" id="PS50221">
    <property type="entry name" value="GAIN_B"/>
    <property type="match status" value="1"/>
</dbReference>
<evidence type="ECO:0000256" key="1">
    <source>
        <dbReference type="ARBA" id="ARBA00004651"/>
    </source>
</evidence>
<name>A0A7I8W086_9ANNE</name>
<reference evidence="10 11" key="1">
    <citation type="submission" date="2020-08" db="EMBL/GenBank/DDBJ databases">
        <authorList>
            <person name="Hejnol A."/>
        </authorList>
    </citation>
    <scope>NUCLEOTIDE SEQUENCE [LARGE SCALE GENOMIC DNA]</scope>
</reference>
<evidence type="ECO:0000313" key="11">
    <source>
        <dbReference type="Proteomes" id="UP000549394"/>
    </source>
</evidence>
<feature type="domain" description="GAIN-B" evidence="8">
    <location>
        <begin position="110"/>
        <end position="298"/>
    </location>
</feature>
<dbReference type="PROSITE" id="PS50261">
    <property type="entry name" value="G_PROTEIN_RECEP_F2_4"/>
    <property type="match status" value="1"/>
</dbReference>
<dbReference type="PRINTS" id="PR00249">
    <property type="entry name" value="GPCRSECRETIN"/>
</dbReference>
<dbReference type="PANTHER" id="PTHR12011:SF471">
    <property type="entry name" value="G-PROTEIN COUPLED RECEPTORS FAMILY 2 PROFILE 2 DOMAIN-CONTAINING PROTEIN"/>
    <property type="match status" value="1"/>
</dbReference>
<dbReference type="Pfam" id="PF16489">
    <property type="entry name" value="GAIN"/>
    <property type="match status" value="1"/>
</dbReference>
<dbReference type="EMBL" id="CAJFCJ010000015">
    <property type="protein sequence ID" value="CAD5122000.1"/>
    <property type="molecule type" value="Genomic_DNA"/>
</dbReference>
<feature type="transmembrane region" description="Helical" evidence="7">
    <location>
        <begin position="311"/>
        <end position="334"/>
    </location>
</feature>
<evidence type="ECO:0000256" key="4">
    <source>
        <dbReference type="ARBA" id="ARBA00022989"/>
    </source>
</evidence>
<dbReference type="PANTHER" id="PTHR12011">
    <property type="entry name" value="ADHESION G-PROTEIN COUPLED RECEPTOR"/>
    <property type="match status" value="1"/>
</dbReference>
<dbReference type="InterPro" id="IPR000832">
    <property type="entry name" value="GPCR_2_secretin-like"/>
</dbReference>
<dbReference type="GO" id="GO:0004930">
    <property type="term" value="F:G protein-coupled receptor activity"/>
    <property type="evidence" value="ECO:0007669"/>
    <property type="project" value="InterPro"/>
</dbReference>
<feature type="transmembrane region" description="Helical" evidence="7">
    <location>
        <begin position="381"/>
        <end position="409"/>
    </location>
</feature>
<keyword evidence="6" id="KW-1015">Disulfide bond</keyword>
<keyword evidence="2" id="KW-1003">Cell membrane</keyword>
<dbReference type="Pfam" id="PF00002">
    <property type="entry name" value="7tm_2"/>
    <property type="match status" value="1"/>
</dbReference>
<evidence type="ECO:0000313" key="10">
    <source>
        <dbReference type="EMBL" id="CAD5122000.1"/>
    </source>
</evidence>
<keyword evidence="11" id="KW-1185">Reference proteome</keyword>
<dbReference type="GO" id="GO:0005886">
    <property type="term" value="C:plasma membrane"/>
    <property type="evidence" value="ECO:0007669"/>
    <property type="project" value="UniProtKB-SubCell"/>
</dbReference>
<keyword evidence="5 7" id="KW-0472">Membrane</keyword>
<feature type="transmembrane region" description="Helical" evidence="7">
    <location>
        <begin position="457"/>
        <end position="483"/>
    </location>
</feature>
<dbReference type="OrthoDB" id="1100386at2759"/>
<dbReference type="GO" id="GO:0007189">
    <property type="term" value="P:adenylate cyclase-activating G protein-coupled receptor signaling pathway"/>
    <property type="evidence" value="ECO:0007669"/>
    <property type="project" value="TreeGrafter"/>
</dbReference>
<keyword evidence="4 7" id="KW-1133">Transmembrane helix</keyword>
<sequence>MTKTQHLYAGDITVIGEIMLQLSNDVHNMPYNQALNLTKAITQSVSNLLKPDKLLVWEELSQTTRHQTALRMITSIEETTMKISDSIFLQRNNTDSLLIEEENSNTEFIFTSSIGRQSAFGRSEDGEEDSTNSRNEFIIPRKAIGGLVNDESVLIFIEYSNMEDVLLNNKRIVEEETWRGEMNETLTIRGKKTVESESRKGKRVFNSKVIAAILSTNSVKQSALESDVFLIVERKDKSLVGNTECSFWNTTSTDKNKEGVWSNHGCFMMKEESNKTHVKCRCNHLTNFAILMDIHGVDKLISDADKLSLMIITRIGCSISMFFLFMSLIIFLKFRESFRDKVTNEICFMINVNLSICLLTSQFIFLTGITETSDKILCQVIGLFLLFFLLSGFVWMGLYGVLSIIMVVLVYDPKSGIKWKFLLTGYGVPFAICLDAVRGNFAQLRTENYCWLGNNQFIYYFIIPVSAVILLNMISSILICIKYQRLVEGDKHSSGSEKLERKKFYSMIQFMLKMLFTFGFIWVFGFLYISTKYIWSAYIFTILNTLQGLSVFVFLCLRSLIIQRASLRWLKQQHWLPEKYQQIFTDYLTQRLTSIGGTRNTTLKSEDEARPLANSESIITTGKDGLNNSENSNRSFGDGCYYINITENPENLVLKFDNEISSGTKT</sequence>
<evidence type="ECO:0000256" key="6">
    <source>
        <dbReference type="ARBA" id="ARBA00023157"/>
    </source>
</evidence>
<dbReference type="InterPro" id="IPR017981">
    <property type="entry name" value="GPCR_2-like_7TM"/>
</dbReference>
<evidence type="ECO:0000259" key="9">
    <source>
        <dbReference type="PROSITE" id="PS50261"/>
    </source>
</evidence>
<dbReference type="AlphaFoldDB" id="A0A7I8W086"/>
<feature type="transmembrane region" description="Helical" evidence="7">
    <location>
        <begin position="421"/>
        <end position="437"/>
    </location>
</feature>
<dbReference type="InterPro" id="IPR000203">
    <property type="entry name" value="GPS"/>
</dbReference>
<dbReference type="GO" id="GO:0007166">
    <property type="term" value="P:cell surface receptor signaling pathway"/>
    <property type="evidence" value="ECO:0007669"/>
    <property type="project" value="InterPro"/>
</dbReference>
<evidence type="ECO:0000256" key="2">
    <source>
        <dbReference type="ARBA" id="ARBA00022475"/>
    </source>
</evidence>
<comment type="caution">
    <text evidence="10">The sequence shown here is derived from an EMBL/GenBank/DDBJ whole genome shotgun (WGS) entry which is preliminary data.</text>
</comment>
<dbReference type="Gene3D" id="2.60.220.50">
    <property type="match status" value="1"/>
</dbReference>
<comment type="subcellular location">
    <subcellularLocation>
        <location evidence="1">Cell membrane</location>
        <topology evidence="1">Multi-pass membrane protein</topology>
    </subcellularLocation>
</comment>
<feature type="transmembrane region" description="Helical" evidence="7">
    <location>
        <begin position="504"/>
        <end position="529"/>
    </location>
</feature>
<accession>A0A7I8W086</accession>
<proteinExistence type="predicted"/>
<feature type="domain" description="G-protein coupled receptors family 2 profile 2" evidence="9">
    <location>
        <begin position="309"/>
        <end position="559"/>
    </location>
</feature>
<gene>
    <name evidence="10" type="ORF">DGYR_LOCUS9869</name>
</gene>
<dbReference type="Gene3D" id="1.20.1070.10">
    <property type="entry name" value="Rhodopsin 7-helix transmembrane proteins"/>
    <property type="match status" value="1"/>
</dbReference>
<evidence type="ECO:0000259" key="8">
    <source>
        <dbReference type="PROSITE" id="PS50221"/>
    </source>
</evidence>
<organism evidence="10 11">
    <name type="scientific">Dimorphilus gyrociliatus</name>
    <dbReference type="NCBI Taxonomy" id="2664684"/>
    <lineage>
        <taxon>Eukaryota</taxon>
        <taxon>Metazoa</taxon>
        <taxon>Spiralia</taxon>
        <taxon>Lophotrochozoa</taxon>
        <taxon>Annelida</taxon>
        <taxon>Polychaeta</taxon>
        <taxon>Polychaeta incertae sedis</taxon>
        <taxon>Dinophilidae</taxon>
        <taxon>Dimorphilus</taxon>
    </lineage>
</organism>
<protein>
    <submittedName>
        <fullName evidence="10">DgyrCDS10453</fullName>
    </submittedName>
</protein>